<keyword evidence="2" id="KW-1003">Cell membrane</keyword>
<evidence type="ECO:0000259" key="7">
    <source>
        <dbReference type="Pfam" id="PF02687"/>
    </source>
</evidence>
<evidence type="ECO:0000256" key="4">
    <source>
        <dbReference type="ARBA" id="ARBA00022989"/>
    </source>
</evidence>
<keyword evidence="9" id="KW-1185">Reference proteome</keyword>
<dbReference type="RefSeq" id="WP_204475391.1">
    <property type="nucleotide sequence ID" value="NZ_JACJJW010000010.1"/>
</dbReference>
<sequence length="790" mass="89329">MILNVTLKMILRSWWRNKVFFLVSVASLALGLACTNLLMTYFVHEHGLEGHNPDRDRMFFLQQDDPMTEGKRVAYAAAEIPPRLKESYAEVEDFLRLGKLDMLYCKVDGQKVERDFMLISADTTLTHFFDYRTAEGSLEQVLRQPGKMALSTACARSLFGERQAIGKQVEVHLAYGGTRTYEVAAVLKEREQSLLQFDMLTANDPDLFWGGPTLLKLTSGTDAARLADKLNADKVPTFMPGQTKYYLDPLDAICFTTPDDASQQTLDFVSQTPVQTLYISLLAAVLILVIACCNYINMSLSRLLQQLRMIHVEKLMGATLRNIRLQLFGDAFLTVVLAFGLSILLVNDCLSLFNDLLGSRLTMTFFFSSQMLPWLLLFILLMSVIPAWYISYRLSRLSFTEYRTLYSGRRKQRFVAVLVTVQFVISIGLLLATLTARNQMELTRQRASRYEGCIEIGDAFGAPLAPFKAELEKRVKGIESMTLSKSSVLSAWIRQLNVQRPGGKEVRTNLLTLEGDSTLLRTLRIEQLSGESPSRLLERQASPVLVNESFVRLLVPAGTEVVGHALREFDTETQDSLAVIGGVVRDFSINSLEEAVTPLVITLLSASDLQKGAYLQLRLRPESREATLRQIETVWNEMNPNQPFRYTDMHQEFMARNQKVLSLSHILTFYAVIGLLLTGFGLFGIAWYATRQRIREISIRKVHGATRGQIIWLLNKPFCLYALVAYVVAMPVSVWFMLHWLEQFAYRVPLSAGLLVWPLVVVWGVSALIVCLQGWILSRVNPVECMKQDN</sequence>
<feature type="transmembrane region" description="Helical" evidence="6">
    <location>
        <begin position="277"/>
        <end position="296"/>
    </location>
</feature>
<feature type="transmembrane region" description="Helical" evidence="6">
    <location>
        <begin position="373"/>
        <end position="392"/>
    </location>
</feature>
<keyword evidence="3 6" id="KW-0812">Transmembrane</keyword>
<protein>
    <submittedName>
        <fullName evidence="8">ABC transporter permease</fullName>
    </submittedName>
</protein>
<dbReference type="InterPro" id="IPR050250">
    <property type="entry name" value="Macrolide_Exporter_MacB"/>
</dbReference>
<accession>A0ABS2EU49</accession>
<dbReference type="InterPro" id="IPR003838">
    <property type="entry name" value="ABC3_permease_C"/>
</dbReference>
<proteinExistence type="predicted"/>
<feature type="transmembrane region" description="Helical" evidence="6">
    <location>
        <begin position="756"/>
        <end position="777"/>
    </location>
</feature>
<gene>
    <name evidence="8" type="ORF">H6A31_05610</name>
</gene>
<keyword evidence="4 6" id="KW-1133">Transmembrane helix</keyword>
<feature type="transmembrane region" description="Helical" evidence="6">
    <location>
        <begin position="413"/>
        <end position="436"/>
    </location>
</feature>
<feature type="transmembrane region" description="Helical" evidence="6">
    <location>
        <begin position="331"/>
        <end position="353"/>
    </location>
</feature>
<feature type="transmembrane region" description="Helical" evidence="6">
    <location>
        <begin position="710"/>
        <end position="736"/>
    </location>
</feature>
<organism evidence="8 9">
    <name type="scientific">Bacteroides mediterraneensis</name>
    <dbReference type="NCBI Taxonomy" id="1841856"/>
    <lineage>
        <taxon>Bacteria</taxon>
        <taxon>Pseudomonadati</taxon>
        <taxon>Bacteroidota</taxon>
        <taxon>Bacteroidia</taxon>
        <taxon>Bacteroidales</taxon>
        <taxon>Bacteroidaceae</taxon>
        <taxon>Bacteroides</taxon>
    </lineage>
</organism>
<evidence type="ECO:0000256" key="2">
    <source>
        <dbReference type="ARBA" id="ARBA00022475"/>
    </source>
</evidence>
<name>A0ABS2EU49_9BACE</name>
<dbReference type="Proteomes" id="UP000703295">
    <property type="component" value="Unassembled WGS sequence"/>
</dbReference>
<comment type="caution">
    <text evidence="8">The sequence shown here is derived from an EMBL/GenBank/DDBJ whole genome shotgun (WGS) entry which is preliminary data.</text>
</comment>
<feature type="domain" description="ABC3 transporter permease C-terminal" evidence="7">
    <location>
        <begin position="282"/>
        <end position="398"/>
    </location>
</feature>
<evidence type="ECO:0000313" key="9">
    <source>
        <dbReference type="Proteomes" id="UP000703295"/>
    </source>
</evidence>
<feature type="domain" description="ABC3 transporter permease C-terminal" evidence="7">
    <location>
        <begin position="669"/>
        <end position="778"/>
    </location>
</feature>
<keyword evidence="5 6" id="KW-0472">Membrane</keyword>
<evidence type="ECO:0000256" key="5">
    <source>
        <dbReference type="ARBA" id="ARBA00023136"/>
    </source>
</evidence>
<dbReference type="PANTHER" id="PTHR30572:SF18">
    <property type="entry name" value="ABC-TYPE MACROLIDE FAMILY EXPORT SYSTEM PERMEASE COMPONENT 2"/>
    <property type="match status" value="1"/>
</dbReference>
<evidence type="ECO:0000256" key="3">
    <source>
        <dbReference type="ARBA" id="ARBA00022692"/>
    </source>
</evidence>
<evidence type="ECO:0000256" key="6">
    <source>
        <dbReference type="SAM" id="Phobius"/>
    </source>
</evidence>
<evidence type="ECO:0000256" key="1">
    <source>
        <dbReference type="ARBA" id="ARBA00004651"/>
    </source>
</evidence>
<comment type="subcellular location">
    <subcellularLocation>
        <location evidence="1">Cell membrane</location>
        <topology evidence="1">Multi-pass membrane protein</topology>
    </subcellularLocation>
</comment>
<feature type="transmembrane region" description="Helical" evidence="6">
    <location>
        <begin position="667"/>
        <end position="689"/>
    </location>
</feature>
<reference evidence="8 9" key="1">
    <citation type="journal article" date="2021" name="Sci. Rep.">
        <title>The distribution of antibiotic resistance genes in chicken gut microbiota commensals.</title>
        <authorList>
            <person name="Juricova H."/>
            <person name="Matiasovicova J."/>
            <person name="Kubasova T."/>
            <person name="Cejkova D."/>
            <person name="Rychlik I."/>
        </authorList>
    </citation>
    <scope>NUCLEOTIDE SEQUENCE [LARGE SCALE GENOMIC DNA]</scope>
    <source>
        <strain evidence="8 9">An801</strain>
    </source>
</reference>
<dbReference type="Pfam" id="PF02687">
    <property type="entry name" value="FtsX"/>
    <property type="match status" value="2"/>
</dbReference>
<evidence type="ECO:0000313" key="8">
    <source>
        <dbReference type="EMBL" id="MBM6758162.1"/>
    </source>
</evidence>
<dbReference type="EMBL" id="JACJJW010000010">
    <property type="protein sequence ID" value="MBM6758162.1"/>
    <property type="molecule type" value="Genomic_DNA"/>
</dbReference>
<dbReference type="PANTHER" id="PTHR30572">
    <property type="entry name" value="MEMBRANE COMPONENT OF TRANSPORTER-RELATED"/>
    <property type="match status" value="1"/>
</dbReference>